<dbReference type="InterPro" id="IPR016729">
    <property type="entry name" value="FADD"/>
</dbReference>
<evidence type="ECO:0000259" key="1">
    <source>
        <dbReference type="PROSITE" id="PS50017"/>
    </source>
</evidence>
<keyword evidence="3" id="KW-1185">Reference proteome</keyword>
<evidence type="ECO:0000313" key="2">
    <source>
        <dbReference type="EMBL" id="CAH3035640.1"/>
    </source>
</evidence>
<dbReference type="SUPFAM" id="SSF47986">
    <property type="entry name" value="DEATH domain"/>
    <property type="match status" value="2"/>
</dbReference>
<dbReference type="SMART" id="SM00005">
    <property type="entry name" value="DEATH"/>
    <property type="match status" value="2"/>
</dbReference>
<proteinExistence type="predicted"/>
<dbReference type="Pfam" id="PF00531">
    <property type="entry name" value="Death"/>
    <property type="match status" value="2"/>
</dbReference>
<reference evidence="2 3" key="1">
    <citation type="submission" date="2022-05" db="EMBL/GenBank/DDBJ databases">
        <authorList>
            <consortium name="Genoscope - CEA"/>
            <person name="William W."/>
        </authorList>
    </citation>
    <scope>NUCLEOTIDE SEQUENCE [LARGE SCALE GENOMIC DNA]</scope>
</reference>
<feature type="domain" description="Death" evidence="1">
    <location>
        <begin position="80"/>
        <end position="156"/>
    </location>
</feature>
<dbReference type="PROSITE" id="PS50017">
    <property type="entry name" value="DEATH_DOMAIN"/>
    <property type="match status" value="2"/>
</dbReference>
<accession>A0ABN8MTJ4</accession>
<dbReference type="Gene3D" id="1.10.533.10">
    <property type="entry name" value="Death Domain, Fas"/>
    <property type="match status" value="2"/>
</dbReference>
<evidence type="ECO:0000313" key="3">
    <source>
        <dbReference type="Proteomes" id="UP001159405"/>
    </source>
</evidence>
<comment type="caution">
    <text evidence="2">The sequence shown here is derived from an EMBL/GenBank/DDBJ whole genome shotgun (WGS) entry which is preliminary data.</text>
</comment>
<name>A0ABN8MTJ4_9CNID</name>
<dbReference type="InterPro" id="IPR011029">
    <property type="entry name" value="DEATH-like_dom_sf"/>
</dbReference>
<gene>
    <name evidence="2" type="ORF">PLOB_00030852</name>
</gene>
<dbReference type="Proteomes" id="UP001159405">
    <property type="component" value="Unassembled WGS sequence"/>
</dbReference>
<sequence length="274" mass="30783">MAVSVVSTNQQAVLRMSALHLLRLHPEEEPICTKRYSDKTVTVSGFQAYTAQNEEENLECPSMAHDILQDFASLKCGKPSTDDLLLIAYDLGSSWKMYGRALHLDEPQLEQIEEDERKLIEKSYGMLKKWLESCGDTATYQCLAEAFQQLGRADLAAKYCNVHSDPCNDYVVLPSSPSVKAGTPSSEDLLDIAGEFCASWKMFCRALHLTEATLAQIEENKRDMVSKCHAVLRMWTEKWGSEATYERLAQALQHPVVKHSNLAAKYCHLNKSTS</sequence>
<dbReference type="PANTHER" id="PTHR15077:SF12">
    <property type="entry name" value="DEATH DOMAIN-CONTAINING PROTEIN"/>
    <property type="match status" value="1"/>
</dbReference>
<dbReference type="EMBL" id="CALNXK010000004">
    <property type="protein sequence ID" value="CAH3035640.1"/>
    <property type="molecule type" value="Genomic_DNA"/>
</dbReference>
<dbReference type="PANTHER" id="PTHR15077">
    <property type="entry name" value="FAS-ASSOCIATING DEATH DOMAIN-CONTAINING PROTEIN FADD"/>
    <property type="match status" value="1"/>
</dbReference>
<protein>
    <recommendedName>
        <fullName evidence="1">Death domain-containing protein</fullName>
    </recommendedName>
</protein>
<organism evidence="2 3">
    <name type="scientific">Porites lobata</name>
    <dbReference type="NCBI Taxonomy" id="104759"/>
    <lineage>
        <taxon>Eukaryota</taxon>
        <taxon>Metazoa</taxon>
        <taxon>Cnidaria</taxon>
        <taxon>Anthozoa</taxon>
        <taxon>Hexacorallia</taxon>
        <taxon>Scleractinia</taxon>
        <taxon>Fungiina</taxon>
        <taxon>Poritidae</taxon>
        <taxon>Porites</taxon>
    </lineage>
</organism>
<dbReference type="CDD" id="cd01670">
    <property type="entry name" value="Death"/>
    <property type="match status" value="2"/>
</dbReference>
<feature type="domain" description="Death" evidence="1">
    <location>
        <begin position="198"/>
        <end position="253"/>
    </location>
</feature>
<dbReference type="InterPro" id="IPR000488">
    <property type="entry name" value="Death_dom"/>
</dbReference>